<dbReference type="PROSITE" id="PS50043">
    <property type="entry name" value="HTH_LUXR_2"/>
    <property type="match status" value="1"/>
</dbReference>
<feature type="domain" description="Response regulatory" evidence="5">
    <location>
        <begin position="1"/>
        <end position="114"/>
    </location>
</feature>
<dbReference type="CDD" id="cd06170">
    <property type="entry name" value="LuxR_C_like"/>
    <property type="match status" value="1"/>
</dbReference>
<evidence type="ECO:0000256" key="2">
    <source>
        <dbReference type="ARBA" id="ARBA00023125"/>
    </source>
</evidence>
<evidence type="ECO:0000259" key="5">
    <source>
        <dbReference type="PROSITE" id="PS50110"/>
    </source>
</evidence>
<gene>
    <name evidence="6" type="ORF">PHY01_22020</name>
</gene>
<reference evidence="6 7" key="1">
    <citation type="submission" date="2019-06" db="EMBL/GenBank/DDBJ databases">
        <title>Whole genome shotgun sequence of Pseudonocardia hydrocarbonoxydans NBRC 14498.</title>
        <authorList>
            <person name="Hosoyama A."/>
            <person name="Uohara A."/>
            <person name="Ohji S."/>
            <person name="Ichikawa N."/>
        </authorList>
    </citation>
    <scope>NUCLEOTIDE SEQUENCE [LARGE SCALE GENOMIC DNA]</scope>
    <source>
        <strain evidence="6 7">NBRC 14498</strain>
    </source>
</reference>
<dbReference type="InterPro" id="IPR058245">
    <property type="entry name" value="NreC/VraR/RcsB-like_REC"/>
</dbReference>
<dbReference type="Pfam" id="PF00196">
    <property type="entry name" value="GerE"/>
    <property type="match status" value="1"/>
</dbReference>
<evidence type="ECO:0000313" key="7">
    <source>
        <dbReference type="Proteomes" id="UP000320338"/>
    </source>
</evidence>
<dbReference type="InterPro" id="IPR001789">
    <property type="entry name" value="Sig_transdc_resp-reg_receiver"/>
</dbReference>
<feature type="modified residue" description="4-aspartylphosphate" evidence="3">
    <location>
        <position position="49"/>
    </location>
</feature>
<dbReference type="GO" id="GO:0000160">
    <property type="term" value="P:phosphorelay signal transduction system"/>
    <property type="evidence" value="ECO:0007669"/>
    <property type="project" value="InterPro"/>
</dbReference>
<dbReference type="InterPro" id="IPR039420">
    <property type="entry name" value="WalR-like"/>
</dbReference>
<organism evidence="6 7">
    <name type="scientific">Pseudonocardia hydrocarbonoxydans</name>
    <dbReference type="NCBI Taxonomy" id="76726"/>
    <lineage>
        <taxon>Bacteria</taxon>
        <taxon>Bacillati</taxon>
        <taxon>Actinomycetota</taxon>
        <taxon>Actinomycetes</taxon>
        <taxon>Pseudonocardiales</taxon>
        <taxon>Pseudonocardiaceae</taxon>
        <taxon>Pseudonocardia</taxon>
    </lineage>
</organism>
<dbReference type="GO" id="GO:0006355">
    <property type="term" value="P:regulation of DNA-templated transcription"/>
    <property type="evidence" value="ECO:0007669"/>
    <property type="project" value="InterPro"/>
</dbReference>
<dbReference type="Gene3D" id="3.40.50.2300">
    <property type="match status" value="1"/>
</dbReference>
<keyword evidence="7" id="KW-1185">Reference proteome</keyword>
<keyword evidence="1 3" id="KW-0597">Phosphoprotein</keyword>
<protein>
    <submittedName>
        <fullName evidence="6">DNA-binding response regulator</fullName>
    </submittedName>
</protein>
<dbReference type="PANTHER" id="PTHR43214">
    <property type="entry name" value="TWO-COMPONENT RESPONSE REGULATOR"/>
    <property type="match status" value="1"/>
</dbReference>
<dbReference type="EMBL" id="BJNG01000016">
    <property type="protein sequence ID" value="GEC19919.1"/>
    <property type="molecule type" value="Genomic_DNA"/>
</dbReference>
<dbReference type="Proteomes" id="UP000320338">
    <property type="component" value="Unassembled WGS sequence"/>
</dbReference>
<proteinExistence type="predicted"/>
<dbReference type="InterPro" id="IPR000792">
    <property type="entry name" value="Tscrpt_reg_LuxR_C"/>
</dbReference>
<dbReference type="SUPFAM" id="SSF52172">
    <property type="entry name" value="CheY-like"/>
    <property type="match status" value="1"/>
</dbReference>
<dbReference type="SMART" id="SM00448">
    <property type="entry name" value="REC"/>
    <property type="match status" value="1"/>
</dbReference>
<evidence type="ECO:0000259" key="4">
    <source>
        <dbReference type="PROSITE" id="PS50043"/>
    </source>
</evidence>
<dbReference type="InterPro" id="IPR036388">
    <property type="entry name" value="WH-like_DNA-bd_sf"/>
</dbReference>
<evidence type="ECO:0000256" key="3">
    <source>
        <dbReference type="PROSITE-ProRule" id="PRU00169"/>
    </source>
</evidence>
<sequence length="200" mass="21027">MLDDHRAFTDTLRIALDLHADLHCVAVAHTLADGLALAATTDFDVALVDLQLPDGSGIDAIGRLRELRPHARVVMLTGYPRSAPAARAIAAGAVAFLAKEGALEEILHAIRYADAASPIVTPAARVDRSGGIRLTPREADVLRGLGDGHDARQVARALGISVHTARDHIRAIMAKLGTHTQLDTVVTAGRLGLVDLGGRS</sequence>
<accession>A0A4Y3WQ30</accession>
<dbReference type="Pfam" id="PF00072">
    <property type="entry name" value="Response_reg"/>
    <property type="match status" value="1"/>
</dbReference>
<dbReference type="PROSITE" id="PS50110">
    <property type="entry name" value="RESPONSE_REGULATORY"/>
    <property type="match status" value="1"/>
</dbReference>
<dbReference type="Gene3D" id="1.10.10.10">
    <property type="entry name" value="Winged helix-like DNA-binding domain superfamily/Winged helix DNA-binding domain"/>
    <property type="match status" value="1"/>
</dbReference>
<keyword evidence="2 6" id="KW-0238">DNA-binding</keyword>
<dbReference type="InterPro" id="IPR016032">
    <property type="entry name" value="Sig_transdc_resp-reg_C-effctor"/>
</dbReference>
<evidence type="ECO:0000313" key="6">
    <source>
        <dbReference type="EMBL" id="GEC19919.1"/>
    </source>
</evidence>
<comment type="caution">
    <text evidence="6">The sequence shown here is derived from an EMBL/GenBank/DDBJ whole genome shotgun (WGS) entry which is preliminary data.</text>
</comment>
<dbReference type="AlphaFoldDB" id="A0A4Y3WQ30"/>
<dbReference type="InterPro" id="IPR011006">
    <property type="entry name" value="CheY-like_superfamily"/>
</dbReference>
<dbReference type="SMART" id="SM00421">
    <property type="entry name" value="HTH_LUXR"/>
    <property type="match status" value="1"/>
</dbReference>
<feature type="domain" description="HTH luxR-type" evidence="4">
    <location>
        <begin position="127"/>
        <end position="192"/>
    </location>
</feature>
<evidence type="ECO:0000256" key="1">
    <source>
        <dbReference type="ARBA" id="ARBA00022553"/>
    </source>
</evidence>
<dbReference type="GO" id="GO:0003677">
    <property type="term" value="F:DNA binding"/>
    <property type="evidence" value="ECO:0007669"/>
    <property type="project" value="UniProtKB-KW"/>
</dbReference>
<name>A0A4Y3WQ30_9PSEU</name>
<dbReference type="SUPFAM" id="SSF46894">
    <property type="entry name" value="C-terminal effector domain of the bipartite response regulators"/>
    <property type="match status" value="1"/>
</dbReference>
<dbReference type="CDD" id="cd17535">
    <property type="entry name" value="REC_NarL-like"/>
    <property type="match status" value="1"/>
</dbReference>
<dbReference type="PRINTS" id="PR00038">
    <property type="entry name" value="HTHLUXR"/>
</dbReference>